<evidence type="ECO:0000259" key="6">
    <source>
        <dbReference type="Pfam" id="PF02866"/>
    </source>
</evidence>
<dbReference type="InterPro" id="IPR022383">
    <property type="entry name" value="Lactate/malate_DH_C"/>
</dbReference>
<keyword evidence="3" id="KW-0520">NAD</keyword>
<keyword evidence="4" id="KW-0560">Oxidoreductase</keyword>
<dbReference type="Pfam" id="PF00056">
    <property type="entry name" value="Ldh_1_N"/>
    <property type="match status" value="1"/>
</dbReference>
<dbReference type="Gene3D" id="3.40.50.720">
    <property type="entry name" value="NAD(P)-binding Rossmann-like Domain"/>
    <property type="match status" value="1"/>
</dbReference>
<dbReference type="AlphaFoldDB" id="A0A3Q9BJ22"/>
<dbReference type="Proteomes" id="UP000273326">
    <property type="component" value="Chromosome"/>
</dbReference>
<feature type="binding site" evidence="3">
    <location>
        <position position="102"/>
    </location>
    <ligand>
        <name>NAD(+)</name>
        <dbReference type="ChEBI" id="CHEBI:57540"/>
    </ligand>
</feature>
<evidence type="ECO:0000259" key="5">
    <source>
        <dbReference type="Pfam" id="PF00056"/>
    </source>
</evidence>
<dbReference type="InterPro" id="IPR015955">
    <property type="entry name" value="Lactate_DH/Glyco_Ohase_4_C"/>
</dbReference>
<dbReference type="PRINTS" id="PR00086">
    <property type="entry name" value="LLDHDRGNASE"/>
</dbReference>
<dbReference type="RefSeq" id="WP_126108590.1">
    <property type="nucleotide sequence ID" value="NZ_CP034465.1"/>
</dbReference>
<evidence type="ECO:0000256" key="1">
    <source>
        <dbReference type="ARBA" id="ARBA00006054"/>
    </source>
</evidence>
<dbReference type="InterPro" id="IPR001236">
    <property type="entry name" value="Lactate/malate_DH_N"/>
</dbReference>
<dbReference type="KEGG" id="jeh:EJN90_01770"/>
<sequence>MHKNKLVVVGAGHVGSQVITSCNYLNLFSEITIIDKEETVARGEALDHRHALPAFYRGNTSITKGSYEDCADADIIVIAVAVDELLTEDGKMPPRSAWGKQNAKQIREVMAGITRYTNDAIVIIITNPVDSITYIAENEYHYPKGKIFGTGTALDTFRLRKIIADNYKLDSRLVSGFVIGEHGTTAFPLFSTVNIAGIPFSQADEILSVENRLSTDFLTKEVVQTANDVFVWKGWTNTAIAEVTASIVQSIALDEKMVYPVTATIDGLYGYNGEVAFSTPSVIGSKGLEQQIELPLTKDERKLLETSVSDITLAIQAYQ</sequence>
<gene>
    <name evidence="7" type="ORF">EJN90_01770</name>
</gene>
<evidence type="ECO:0000256" key="3">
    <source>
        <dbReference type="PIRSR" id="PIRSR000102-3"/>
    </source>
</evidence>
<feature type="domain" description="Lactate/malate dehydrogenase N-terminal" evidence="5">
    <location>
        <begin position="5"/>
        <end position="149"/>
    </location>
</feature>
<organism evidence="7 8">
    <name type="scientific">Jeotgalibaca ciconiae</name>
    <dbReference type="NCBI Taxonomy" id="2496265"/>
    <lineage>
        <taxon>Bacteria</taxon>
        <taxon>Bacillati</taxon>
        <taxon>Bacillota</taxon>
        <taxon>Bacilli</taxon>
        <taxon>Lactobacillales</taxon>
        <taxon>Carnobacteriaceae</taxon>
        <taxon>Jeotgalibaca</taxon>
    </lineage>
</organism>
<dbReference type="EMBL" id="CP034465">
    <property type="protein sequence ID" value="AZP03499.1"/>
    <property type="molecule type" value="Genomic_DNA"/>
</dbReference>
<evidence type="ECO:0000256" key="4">
    <source>
        <dbReference type="RuleBase" id="RU003369"/>
    </source>
</evidence>
<dbReference type="Pfam" id="PF02866">
    <property type="entry name" value="Ldh_1_C"/>
    <property type="match status" value="1"/>
</dbReference>
<comment type="similarity">
    <text evidence="1">Belongs to the LDH/MDH superfamily. LDH family.</text>
</comment>
<dbReference type="SUPFAM" id="SSF51735">
    <property type="entry name" value="NAD(P)-binding Rossmann-fold domains"/>
    <property type="match status" value="1"/>
</dbReference>
<evidence type="ECO:0000313" key="8">
    <source>
        <dbReference type="Proteomes" id="UP000273326"/>
    </source>
</evidence>
<dbReference type="Gene3D" id="3.90.110.10">
    <property type="entry name" value="Lactate dehydrogenase/glycoside hydrolase, family 4, C-terminal"/>
    <property type="match status" value="1"/>
</dbReference>
<dbReference type="GO" id="GO:0004459">
    <property type="term" value="F:L-lactate dehydrogenase (NAD+) activity"/>
    <property type="evidence" value="ECO:0007669"/>
    <property type="project" value="TreeGrafter"/>
</dbReference>
<protein>
    <submittedName>
        <fullName evidence="7">L-lactate dehydrogenase</fullName>
    </submittedName>
</protein>
<reference evidence="8" key="1">
    <citation type="submission" date="2018-12" db="EMBL/GenBank/DDBJ databases">
        <title>Complete genome sequencing of Jeotgalibaca sp. H21T32.</title>
        <authorList>
            <person name="Bae J.-W."/>
            <person name="Lee S.-Y."/>
        </authorList>
    </citation>
    <scope>NUCLEOTIDE SEQUENCE [LARGE SCALE GENOMIC DNA]</scope>
    <source>
        <strain evidence="8">H21T32</strain>
    </source>
</reference>
<feature type="domain" description="Lactate/malate dehydrogenase C-terminal" evidence="6">
    <location>
        <begin position="152"/>
        <end position="315"/>
    </location>
</feature>
<dbReference type="InterPro" id="IPR036291">
    <property type="entry name" value="NAD(P)-bd_dom_sf"/>
</dbReference>
<dbReference type="PIRSF" id="PIRSF000102">
    <property type="entry name" value="Lac_mal_DH"/>
    <property type="match status" value="1"/>
</dbReference>
<feature type="active site" description="Proton acceptor" evidence="2">
    <location>
        <position position="182"/>
    </location>
</feature>
<keyword evidence="8" id="KW-1185">Reference proteome</keyword>
<evidence type="ECO:0000313" key="7">
    <source>
        <dbReference type="EMBL" id="AZP03499.1"/>
    </source>
</evidence>
<dbReference type="GO" id="GO:0006089">
    <property type="term" value="P:lactate metabolic process"/>
    <property type="evidence" value="ECO:0007669"/>
    <property type="project" value="TreeGrafter"/>
</dbReference>
<feature type="binding site" evidence="3">
    <location>
        <position position="35"/>
    </location>
    <ligand>
        <name>NAD(+)</name>
        <dbReference type="ChEBI" id="CHEBI:57540"/>
    </ligand>
</feature>
<feature type="binding site" evidence="3">
    <location>
        <begin position="10"/>
        <end position="15"/>
    </location>
    <ligand>
        <name>NAD(+)</name>
        <dbReference type="ChEBI" id="CHEBI:57540"/>
    </ligand>
</feature>
<dbReference type="PANTHER" id="PTHR43128:SF31">
    <property type="entry name" value="L-LACTATE DEHYDROGENASE"/>
    <property type="match status" value="1"/>
</dbReference>
<evidence type="ECO:0000256" key="2">
    <source>
        <dbReference type="PIRSR" id="PIRSR000102-1"/>
    </source>
</evidence>
<dbReference type="SUPFAM" id="SSF56327">
    <property type="entry name" value="LDH C-terminal domain-like"/>
    <property type="match status" value="1"/>
</dbReference>
<dbReference type="PANTHER" id="PTHR43128">
    <property type="entry name" value="L-2-HYDROXYCARBOXYLATE DEHYDROGENASE (NAD(P)(+))"/>
    <property type="match status" value="1"/>
</dbReference>
<accession>A0A3Q9BJ22</accession>
<dbReference type="InterPro" id="IPR001557">
    <property type="entry name" value="L-lactate/malate_DH"/>
</dbReference>
<dbReference type="PROSITE" id="PS51257">
    <property type="entry name" value="PROKAR_LIPOPROTEIN"/>
    <property type="match status" value="1"/>
</dbReference>
<name>A0A3Q9BJ22_9LACT</name>
<dbReference type="OrthoDB" id="9802969at2"/>
<feature type="binding site" evidence="3">
    <location>
        <begin position="125"/>
        <end position="127"/>
    </location>
    <ligand>
        <name>NAD(+)</name>
        <dbReference type="ChEBI" id="CHEBI:57540"/>
    </ligand>
</feature>
<proteinExistence type="inferred from homology"/>